<dbReference type="Proteomes" id="UP000824166">
    <property type="component" value="Unassembled WGS sequence"/>
</dbReference>
<organism evidence="2 3">
    <name type="scientific">Paenarthrobacter aromaticivorans</name>
    <dbReference type="NCBI Taxonomy" id="2849150"/>
    <lineage>
        <taxon>Bacteria</taxon>
        <taxon>Bacillati</taxon>
        <taxon>Actinomycetota</taxon>
        <taxon>Actinomycetes</taxon>
        <taxon>Micrococcales</taxon>
        <taxon>Micrococcaceae</taxon>
        <taxon>Paenarthrobacter</taxon>
    </lineage>
</organism>
<name>A0ABS6I1Z6_9MICC</name>
<evidence type="ECO:0000313" key="3">
    <source>
        <dbReference type="Proteomes" id="UP000824166"/>
    </source>
</evidence>
<evidence type="ECO:0000256" key="1">
    <source>
        <dbReference type="SAM" id="MobiDB-lite"/>
    </source>
</evidence>
<keyword evidence="3" id="KW-1185">Reference proteome</keyword>
<sequence length="128" mass="13933">MAIRQDKPRKSDRGFHQGYPSDAHRGQAQRTGKLQMVVKLEPDYPAAGIIVRGHITSQSIPVIFAVVRRVNAAVPGVDISVDLSLAGITTEALEELKEVSRTGMLPLAADPARVPCHLRILESSRQMA</sequence>
<feature type="compositionally biased region" description="Basic and acidic residues" evidence="1">
    <location>
        <begin position="1"/>
        <end position="15"/>
    </location>
</feature>
<dbReference type="EMBL" id="JAHOPC010000002">
    <property type="protein sequence ID" value="MBU8865768.1"/>
    <property type="molecule type" value="Genomic_DNA"/>
</dbReference>
<comment type="caution">
    <text evidence="2">The sequence shown here is derived from an EMBL/GenBank/DDBJ whole genome shotgun (WGS) entry which is preliminary data.</text>
</comment>
<protein>
    <recommendedName>
        <fullName evidence="4">STAS domain-containing protein</fullName>
    </recommendedName>
</protein>
<gene>
    <name evidence="2" type="ORF">KSW38_05625</name>
</gene>
<proteinExistence type="predicted"/>
<accession>A0ABS6I1Z6</accession>
<dbReference type="RefSeq" id="WP_216923603.1">
    <property type="nucleotide sequence ID" value="NZ_JAHOPC010000002.1"/>
</dbReference>
<feature type="region of interest" description="Disordered" evidence="1">
    <location>
        <begin position="1"/>
        <end position="30"/>
    </location>
</feature>
<evidence type="ECO:0008006" key="4">
    <source>
        <dbReference type="Google" id="ProtNLM"/>
    </source>
</evidence>
<evidence type="ECO:0000313" key="2">
    <source>
        <dbReference type="EMBL" id="MBU8865768.1"/>
    </source>
</evidence>
<reference evidence="2 3" key="1">
    <citation type="submission" date="2021-06" db="EMBL/GenBank/DDBJ databases">
        <authorList>
            <person name="Jeong J.W."/>
        </authorList>
    </citation>
    <scope>NUCLEOTIDE SEQUENCE [LARGE SCALE GENOMIC DNA]</scope>
    <source>
        <strain evidence="2 3">MMS21-TAE1-1</strain>
    </source>
</reference>